<evidence type="ECO:0000256" key="3">
    <source>
        <dbReference type="ARBA" id="ARBA00013831"/>
    </source>
</evidence>
<dbReference type="InterPro" id="IPR050824">
    <property type="entry name" value="Thiol_disulfide_DsbA"/>
</dbReference>
<evidence type="ECO:0000256" key="2">
    <source>
        <dbReference type="ARBA" id="ARBA00005791"/>
    </source>
</evidence>
<feature type="chain" id="PRO_5013783448" description="Thiol:disulfide interchange protein DsbA" evidence="8">
    <location>
        <begin position="23"/>
        <end position="222"/>
    </location>
</feature>
<evidence type="ECO:0000256" key="1">
    <source>
        <dbReference type="ARBA" id="ARBA00004418"/>
    </source>
</evidence>
<gene>
    <name evidence="10" type="ORF">CR152_06845</name>
</gene>
<comment type="similarity">
    <text evidence="2">Belongs to the thioredoxin family. DsbA subfamily.</text>
</comment>
<dbReference type="EMBL" id="CP024608">
    <property type="protein sequence ID" value="ATQ74250.1"/>
    <property type="molecule type" value="Genomic_DNA"/>
</dbReference>
<dbReference type="PANTHER" id="PTHR35891">
    <property type="entry name" value="THIOL:DISULFIDE INTERCHANGE PROTEIN DSBA"/>
    <property type="match status" value="1"/>
</dbReference>
<evidence type="ECO:0000256" key="5">
    <source>
        <dbReference type="ARBA" id="ARBA00022764"/>
    </source>
</evidence>
<evidence type="ECO:0000256" key="7">
    <source>
        <dbReference type="ARBA" id="ARBA00023284"/>
    </source>
</evidence>
<dbReference type="InterPro" id="IPR023205">
    <property type="entry name" value="DsbA/DsbL"/>
</dbReference>
<dbReference type="Gene3D" id="3.40.30.10">
    <property type="entry name" value="Glutaredoxin"/>
    <property type="match status" value="1"/>
</dbReference>
<keyword evidence="6" id="KW-1015">Disulfide bond</keyword>
<comment type="subcellular location">
    <subcellularLocation>
        <location evidence="1">Periplasm</location>
    </subcellularLocation>
</comment>
<keyword evidence="7" id="KW-0676">Redox-active center</keyword>
<dbReference type="KEGG" id="mass:CR152_06845"/>
<reference evidence="10" key="1">
    <citation type="submission" date="2017-10" db="EMBL/GenBank/DDBJ databases">
        <title>Massilia psychrophilum sp. nov., a novel purple-pigmented bacterium isolated from Tianshan glacier, Xinjiang Municipality, China.</title>
        <authorList>
            <person name="Wang H."/>
        </authorList>
    </citation>
    <scope>NUCLEOTIDE SEQUENCE [LARGE SCALE GENOMIC DNA]</scope>
    <source>
        <strain evidence="10">B2</strain>
    </source>
</reference>
<dbReference type="Pfam" id="PF01323">
    <property type="entry name" value="DSBA"/>
    <property type="match status" value="1"/>
</dbReference>
<dbReference type="Proteomes" id="UP000229897">
    <property type="component" value="Chromosome"/>
</dbReference>
<evidence type="ECO:0000313" key="10">
    <source>
        <dbReference type="EMBL" id="ATQ74250.1"/>
    </source>
</evidence>
<dbReference type="RefSeq" id="WP_099874239.1">
    <property type="nucleotide sequence ID" value="NZ_CP024608.1"/>
</dbReference>
<evidence type="ECO:0000256" key="6">
    <source>
        <dbReference type="ARBA" id="ARBA00023157"/>
    </source>
</evidence>
<feature type="signal peptide" evidence="8">
    <location>
        <begin position="1"/>
        <end position="22"/>
    </location>
</feature>
<evidence type="ECO:0000313" key="11">
    <source>
        <dbReference type="Proteomes" id="UP000229897"/>
    </source>
</evidence>
<dbReference type="GO" id="GO:0042597">
    <property type="term" value="C:periplasmic space"/>
    <property type="evidence" value="ECO:0007669"/>
    <property type="project" value="UniProtKB-SubCell"/>
</dbReference>
<dbReference type="SUPFAM" id="SSF52833">
    <property type="entry name" value="Thioredoxin-like"/>
    <property type="match status" value="1"/>
</dbReference>
<accession>A0A2D2DGZ8</accession>
<keyword evidence="5" id="KW-0574">Periplasm</keyword>
<dbReference type="InterPro" id="IPR013766">
    <property type="entry name" value="Thioredoxin_domain"/>
</dbReference>
<dbReference type="OrthoDB" id="9784896at2"/>
<dbReference type="AlphaFoldDB" id="A0A2D2DGZ8"/>
<dbReference type="InterPro" id="IPR036249">
    <property type="entry name" value="Thioredoxin-like_sf"/>
</dbReference>
<dbReference type="InterPro" id="IPR001853">
    <property type="entry name" value="DSBA-like_thioredoxin_dom"/>
</dbReference>
<evidence type="ECO:0000256" key="4">
    <source>
        <dbReference type="ARBA" id="ARBA00022729"/>
    </source>
</evidence>
<name>A0A2D2DGZ8_9BURK</name>
<organism evidence="10 11">
    <name type="scientific">Massilia violaceinigra</name>
    <dbReference type="NCBI Taxonomy" id="2045208"/>
    <lineage>
        <taxon>Bacteria</taxon>
        <taxon>Pseudomonadati</taxon>
        <taxon>Pseudomonadota</taxon>
        <taxon>Betaproteobacteria</taxon>
        <taxon>Burkholderiales</taxon>
        <taxon>Oxalobacteraceae</taxon>
        <taxon>Telluria group</taxon>
        <taxon>Massilia</taxon>
    </lineage>
</organism>
<keyword evidence="11" id="KW-1185">Reference proteome</keyword>
<dbReference type="PANTHER" id="PTHR35891:SF3">
    <property type="entry name" value="THIOL:DISULFIDE INTERCHANGE PROTEIN DSBL"/>
    <property type="match status" value="1"/>
</dbReference>
<dbReference type="GO" id="GO:0016491">
    <property type="term" value="F:oxidoreductase activity"/>
    <property type="evidence" value="ECO:0007669"/>
    <property type="project" value="InterPro"/>
</dbReference>
<evidence type="ECO:0000259" key="9">
    <source>
        <dbReference type="PROSITE" id="PS51352"/>
    </source>
</evidence>
<keyword evidence="4 8" id="KW-0732">Signal</keyword>
<dbReference type="CDD" id="cd03019">
    <property type="entry name" value="DsbA_DsbA"/>
    <property type="match status" value="1"/>
</dbReference>
<sequence>MPTLFKIMLALALCGAGSHATASPEAPVSGTDYVTLPGAQNTDAGQKVEVTEFFAYSCPHCASFEPALAEWVKKQGDKIVFKRVHLGHTPAVVPQQRLYYTLESMELVPQYHAKVFTALHQQHQRFGNDEQVFDWAASAGIDRARFIDVYRSFGIQARLSRANGMVASYQIREWPQVAIGGKYLTSPHLAGASASAATEAQQQQMALQVMDHLVAKAAAEKK</sequence>
<feature type="domain" description="Thioredoxin" evidence="9">
    <location>
        <begin position="14"/>
        <end position="167"/>
    </location>
</feature>
<dbReference type="PROSITE" id="PS51352">
    <property type="entry name" value="THIOREDOXIN_2"/>
    <property type="match status" value="1"/>
</dbReference>
<proteinExistence type="inferred from homology"/>
<protein>
    <recommendedName>
        <fullName evidence="3">Thiol:disulfide interchange protein DsbA</fullName>
    </recommendedName>
</protein>
<evidence type="ECO:0000256" key="8">
    <source>
        <dbReference type="SAM" id="SignalP"/>
    </source>
</evidence>